<organism evidence="3 4">
    <name type="scientific">Neisseria subflava NJ9703</name>
    <dbReference type="NCBI Taxonomy" id="546268"/>
    <lineage>
        <taxon>Bacteria</taxon>
        <taxon>Pseudomonadati</taxon>
        <taxon>Pseudomonadota</taxon>
        <taxon>Betaproteobacteria</taxon>
        <taxon>Neisseriales</taxon>
        <taxon>Neisseriaceae</taxon>
        <taxon>Neisseria</taxon>
    </lineage>
</organism>
<gene>
    <name evidence="3" type="ORF">NEISUBOT_05053</name>
</gene>
<name>A0A9W5MYW3_NEISU</name>
<comment type="caution">
    <text evidence="3">The sequence shown here is derived from an EMBL/GenBank/DDBJ whole genome shotgun (WGS) entry which is preliminary data.</text>
</comment>
<dbReference type="RefSeq" id="WP_004520602.1">
    <property type="nucleotide sequence ID" value="NZ_ACEO02000010.1"/>
</dbReference>
<feature type="chain" id="PRO_5040934805" description="Nucleolar protein" evidence="2">
    <location>
        <begin position="27"/>
        <end position="117"/>
    </location>
</feature>
<sequence>MTSTIKQAGYFLVSSFVLGISLHAAAAVYSCGNGSYTSEPKSSCAQAQLPKISGHQGSGYHLNIRSLNASDERASAKPKKKARAEKSDKQEKKADKPSKNKNSAKAKKQQPIPSEQE</sequence>
<dbReference type="PROSITE" id="PS51257">
    <property type="entry name" value="PROKAR_LIPOPROTEIN"/>
    <property type="match status" value="1"/>
</dbReference>
<evidence type="ECO:0000313" key="4">
    <source>
        <dbReference type="Proteomes" id="UP000004621"/>
    </source>
</evidence>
<proteinExistence type="predicted"/>
<dbReference type="EMBL" id="ACEO02000010">
    <property type="protein sequence ID" value="EFC51559.1"/>
    <property type="molecule type" value="Genomic_DNA"/>
</dbReference>
<evidence type="ECO:0008006" key="5">
    <source>
        <dbReference type="Google" id="ProtNLM"/>
    </source>
</evidence>
<feature type="compositionally biased region" description="Basic and acidic residues" evidence="1">
    <location>
        <begin position="84"/>
        <end position="98"/>
    </location>
</feature>
<dbReference type="Proteomes" id="UP000004621">
    <property type="component" value="Unassembled WGS sequence"/>
</dbReference>
<dbReference type="AlphaFoldDB" id="A0A9W5MYW3"/>
<protein>
    <recommendedName>
        <fullName evidence="5">Nucleolar protein</fullName>
    </recommendedName>
</protein>
<accession>A0A9W5MYW3</accession>
<reference evidence="3 4" key="1">
    <citation type="submission" date="2010-01" db="EMBL/GenBank/DDBJ databases">
        <authorList>
            <person name="Weinstock G."/>
            <person name="Sodergren E."/>
            <person name="Clifton S."/>
            <person name="Fulton L."/>
            <person name="Fulton B."/>
            <person name="Courtney L."/>
            <person name="Fronick C."/>
            <person name="Harrison M."/>
            <person name="Strong C."/>
            <person name="Farmer C."/>
            <person name="Delahaunty K."/>
            <person name="Markovic C."/>
            <person name="Hall O."/>
            <person name="Minx P."/>
            <person name="Tomlinson C."/>
            <person name="Mitreva M."/>
            <person name="Nelson J."/>
            <person name="Hou S."/>
            <person name="Wollam A."/>
            <person name="Pepin K.H."/>
            <person name="Johnson M."/>
            <person name="Bhonagiri V."/>
            <person name="Nash W.E."/>
            <person name="Warren W."/>
            <person name="Chinwalla A."/>
            <person name="Mardis E.R."/>
            <person name="Wilson R.K."/>
        </authorList>
    </citation>
    <scope>NUCLEOTIDE SEQUENCE [LARGE SCALE GENOMIC DNA]</scope>
    <source>
        <strain evidence="3 4">NJ9703</strain>
    </source>
</reference>
<evidence type="ECO:0000256" key="2">
    <source>
        <dbReference type="SAM" id="SignalP"/>
    </source>
</evidence>
<feature type="signal peptide" evidence="2">
    <location>
        <begin position="1"/>
        <end position="26"/>
    </location>
</feature>
<feature type="region of interest" description="Disordered" evidence="1">
    <location>
        <begin position="47"/>
        <end position="117"/>
    </location>
</feature>
<keyword evidence="2" id="KW-0732">Signal</keyword>
<evidence type="ECO:0000313" key="3">
    <source>
        <dbReference type="EMBL" id="EFC51559.1"/>
    </source>
</evidence>
<evidence type="ECO:0000256" key="1">
    <source>
        <dbReference type="SAM" id="MobiDB-lite"/>
    </source>
</evidence>